<evidence type="ECO:0000259" key="4">
    <source>
        <dbReference type="PROSITE" id="PS50081"/>
    </source>
</evidence>
<protein>
    <submittedName>
        <fullName evidence="6 7">Racgtpase-activating protein, putative</fullName>
    </submittedName>
</protein>
<dbReference type="Pfam" id="PF00130">
    <property type="entry name" value="C1_1"/>
    <property type="match status" value="1"/>
</dbReference>
<dbReference type="InterPro" id="IPR000198">
    <property type="entry name" value="RhoGAP_dom"/>
</dbReference>
<feature type="domain" description="Rho-GAP" evidence="5">
    <location>
        <begin position="321"/>
        <end position="508"/>
    </location>
</feature>
<dbReference type="PaxDb" id="6945-B7PQT4"/>
<dbReference type="EMBL" id="ABJB010615873">
    <property type="status" value="NOT_ANNOTATED_CDS"/>
    <property type="molecule type" value="Genomic_DNA"/>
</dbReference>
<dbReference type="InParanoid" id="B7PQT4"/>
<feature type="compositionally biased region" description="Acidic residues" evidence="3">
    <location>
        <begin position="80"/>
        <end position="89"/>
    </location>
</feature>
<dbReference type="GO" id="GO:0097149">
    <property type="term" value="C:centralspindlin complex"/>
    <property type="evidence" value="ECO:0000318"/>
    <property type="project" value="GO_Central"/>
</dbReference>
<dbReference type="GO" id="GO:0051233">
    <property type="term" value="C:spindle midzone"/>
    <property type="evidence" value="ECO:0000318"/>
    <property type="project" value="GO_Central"/>
</dbReference>
<name>B7PQT4_IXOSC</name>
<dbReference type="EMBL" id="ABJB010568518">
    <property type="status" value="NOT_ANNOTATED_CDS"/>
    <property type="molecule type" value="Genomic_DNA"/>
</dbReference>
<dbReference type="SMART" id="SM00109">
    <property type="entry name" value="C1"/>
    <property type="match status" value="1"/>
</dbReference>
<evidence type="ECO:0000313" key="7">
    <source>
        <dbReference type="EnsemblMetazoa" id="ISCW018764-PA"/>
    </source>
</evidence>
<dbReference type="SMART" id="SM00324">
    <property type="entry name" value="RhoGAP"/>
    <property type="match status" value="1"/>
</dbReference>
<keyword evidence="2" id="KW-0862">Zinc</keyword>
<dbReference type="EnsemblMetazoa" id="ISCW018764-RA">
    <property type="protein sequence ID" value="ISCW018764-PA"/>
    <property type="gene ID" value="ISCW018764"/>
</dbReference>
<dbReference type="Gene3D" id="1.10.555.10">
    <property type="entry name" value="Rho GTPase activation protein"/>
    <property type="match status" value="1"/>
</dbReference>
<dbReference type="PANTHER" id="PTHR46199">
    <property type="entry name" value="RAC GTPASE-ACTIVATING PROTEIN 1"/>
    <property type="match status" value="1"/>
</dbReference>
<feature type="compositionally biased region" description="Polar residues" evidence="3">
    <location>
        <begin position="65"/>
        <end position="78"/>
    </location>
</feature>
<dbReference type="Pfam" id="PF00620">
    <property type="entry name" value="RhoGAP"/>
    <property type="match status" value="1"/>
</dbReference>
<evidence type="ECO:0000259" key="5">
    <source>
        <dbReference type="PROSITE" id="PS50238"/>
    </source>
</evidence>
<dbReference type="GO" id="GO:0030496">
    <property type="term" value="C:midbody"/>
    <property type="evidence" value="ECO:0000318"/>
    <property type="project" value="GO_Central"/>
</dbReference>
<dbReference type="EMBL" id="ABJB011026724">
    <property type="status" value="NOT_ANNOTATED_CDS"/>
    <property type="molecule type" value="Genomic_DNA"/>
</dbReference>
<dbReference type="GO" id="GO:0032154">
    <property type="term" value="C:cleavage furrow"/>
    <property type="evidence" value="ECO:0000318"/>
    <property type="project" value="GO_Central"/>
</dbReference>
<keyword evidence="9" id="KW-1267">Proteomics identification</keyword>
<evidence type="ECO:0000256" key="2">
    <source>
        <dbReference type="ARBA" id="ARBA00022833"/>
    </source>
</evidence>
<dbReference type="EMBL" id="ABJB010998590">
    <property type="status" value="NOT_ANNOTATED_CDS"/>
    <property type="molecule type" value="Genomic_DNA"/>
</dbReference>
<dbReference type="PROSITE" id="PS00479">
    <property type="entry name" value="ZF_DAG_PE_1"/>
    <property type="match status" value="1"/>
</dbReference>
<feature type="region of interest" description="Disordered" evidence="3">
    <location>
        <begin position="65"/>
        <end position="110"/>
    </location>
</feature>
<dbReference type="EMBL" id="ABJB010805885">
    <property type="status" value="NOT_ANNOTATED_CDS"/>
    <property type="molecule type" value="Genomic_DNA"/>
</dbReference>
<dbReference type="SUPFAM" id="SSF48350">
    <property type="entry name" value="GTPase activation domain, GAP"/>
    <property type="match status" value="1"/>
</dbReference>
<feature type="domain" description="Phorbol-ester/DAG-type" evidence="4">
    <location>
        <begin position="252"/>
        <end position="301"/>
    </location>
</feature>
<dbReference type="EMBL" id="ABJB010757801">
    <property type="status" value="NOT_ANNOTATED_CDS"/>
    <property type="molecule type" value="Genomic_DNA"/>
</dbReference>
<evidence type="ECO:0000256" key="1">
    <source>
        <dbReference type="ARBA" id="ARBA00022723"/>
    </source>
</evidence>
<dbReference type="EMBL" id="DS767264">
    <property type="protein sequence ID" value="EEC08956.1"/>
    <property type="molecule type" value="Genomic_DNA"/>
</dbReference>
<evidence type="ECO:0000256" key="3">
    <source>
        <dbReference type="SAM" id="MobiDB-lite"/>
    </source>
</evidence>
<dbReference type="PANTHER" id="PTHR46199:SF3">
    <property type="entry name" value="RAC GTPASE-ACTIVATING PROTEIN 1"/>
    <property type="match status" value="1"/>
</dbReference>
<evidence type="ECO:0000313" key="6">
    <source>
        <dbReference type="EMBL" id="EEC08956.1"/>
    </source>
</evidence>
<dbReference type="GO" id="GO:0000281">
    <property type="term" value="P:mitotic cytokinesis"/>
    <property type="evidence" value="ECO:0000318"/>
    <property type="project" value="GO_Central"/>
</dbReference>
<dbReference type="Proteomes" id="UP000001555">
    <property type="component" value="Unassembled WGS sequence"/>
</dbReference>
<dbReference type="GO" id="GO:0046872">
    <property type="term" value="F:metal ion binding"/>
    <property type="evidence" value="ECO:0007669"/>
    <property type="project" value="UniProtKB-KW"/>
</dbReference>
<dbReference type="EMBL" id="ABJB010202416">
    <property type="status" value="NOT_ANNOTATED_CDS"/>
    <property type="molecule type" value="Genomic_DNA"/>
</dbReference>
<reference evidence="7" key="2">
    <citation type="submission" date="2020-05" db="UniProtKB">
        <authorList>
            <consortium name="EnsemblMetazoa"/>
        </authorList>
    </citation>
    <scope>IDENTIFICATION</scope>
    <source>
        <strain evidence="7">wikel</strain>
    </source>
</reference>
<proteinExistence type="evidence at protein level"/>
<dbReference type="VEuPathDB" id="VectorBase:ISCP_035387"/>
<dbReference type="GO" id="GO:0005634">
    <property type="term" value="C:nucleus"/>
    <property type="evidence" value="ECO:0000318"/>
    <property type="project" value="GO_Central"/>
</dbReference>
<dbReference type="HOGENOM" id="CLU_412939_0_0_1"/>
<sequence>MDRKPEMSLVAQYDDLFRLQHRFNLIRQCVLNTDDQRVGQAKTVKSSLHDLINLDEDAPVWGHNTTDKSVGSVLSPSGSEFDDTTEDAENGGWCRPKRSPSTSSPALTTCPQHNGVVRDCPPVTEVGGGGLSGGTFQTEKNIGDAPTIAKARVEQPSSCEVFATTVTMVAGSKGYVATMTSRLEGDPAMLPRNKIRRSLSNPAEPTAAPQSRAPRRSVDDSTVEAQAGFVAALDELGPLRRSTPVRPEGHGVHAFASRTMLRPEKCGVCGKRIPFYKAVSKCANCPAVCHPQCQPFVKQACVLEPVARPRSAGRGLISDHVPLVAPMVPPLLAHCLPEVERRAGGSPDGLYGATAPREQVEALVEQFLQGKDTPNLAACELAVVCGAVMNFLGSLKETLVTKSLWKSFVKASGCEDPAERLWQAVHLVGQLPRPNRDTLSLLLRHLQQLGKRQGAAGDLVATFGPCLVGFSVDNPSPQLELQEIPHASCVHESAKMVVRVNSALSLVFFLLILFPPHDARNHRLSLKGEQRRYFSVTTFGFFVGGSLNVEVEKLSFSPSSNKVGFSLTRTPTDSVNPYPDGRIDGCPLDEVKEDMYVLTLTLETTGGSERLKVRCNRNFSDLMVRHQENWKPQPRSIRQTNVGQLYRARRDTQQAQGADAATRGE</sequence>
<dbReference type="InterPro" id="IPR008936">
    <property type="entry name" value="Rho_GTPase_activation_prot"/>
</dbReference>
<dbReference type="InterPro" id="IPR002219">
    <property type="entry name" value="PKC_DAG/PE"/>
</dbReference>
<feature type="compositionally biased region" description="Polar residues" evidence="3">
    <location>
        <begin position="99"/>
        <end position="110"/>
    </location>
</feature>
<dbReference type="VEuPathDB" id="VectorBase:ISCP_037953"/>
<dbReference type="InterPro" id="IPR046349">
    <property type="entry name" value="C1-like_sf"/>
</dbReference>
<dbReference type="OrthoDB" id="6505473at2759"/>
<dbReference type="CDD" id="cd20821">
    <property type="entry name" value="C1_MgcRacGAP"/>
    <property type="match status" value="1"/>
</dbReference>
<dbReference type="PROSITE" id="PS50081">
    <property type="entry name" value="ZF_DAG_PE_2"/>
    <property type="match status" value="1"/>
</dbReference>
<dbReference type="Gene3D" id="3.30.60.20">
    <property type="match status" value="1"/>
</dbReference>
<dbReference type="AlphaFoldDB" id="B7PQT4"/>
<dbReference type="EMBL" id="ABJB010161750">
    <property type="status" value="NOT_ANNOTATED_CDS"/>
    <property type="molecule type" value="Genomic_DNA"/>
</dbReference>
<dbReference type="SUPFAM" id="SSF57889">
    <property type="entry name" value="Cysteine-rich domain"/>
    <property type="match status" value="1"/>
</dbReference>
<dbReference type="GO" id="GO:0005096">
    <property type="term" value="F:GTPase activator activity"/>
    <property type="evidence" value="ECO:0000318"/>
    <property type="project" value="GO_Central"/>
</dbReference>
<evidence type="ECO:0007829" key="9">
    <source>
        <dbReference type="PeptideAtlas" id="B7PQT4"/>
    </source>
</evidence>
<keyword evidence="8" id="KW-1185">Reference proteome</keyword>
<dbReference type="VEuPathDB" id="VectorBase:ISCW018764"/>
<dbReference type="EMBL" id="ABJB010722262">
    <property type="status" value="NOT_ANNOTATED_CDS"/>
    <property type="molecule type" value="Genomic_DNA"/>
</dbReference>
<keyword evidence="1" id="KW-0479">Metal-binding</keyword>
<organism>
    <name type="scientific">Ixodes scapularis</name>
    <name type="common">Black-legged tick</name>
    <name type="synonym">Deer tick</name>
    <dbReference type="NCBI Taxonomy" id="6945"/>
    <lineage>
        <taxon>Eukaryota</taxon>
        <taxon>Metazoa</taxon>
        <taxon>Ecdysozoa</taxon>
        <taxon>Arthropoda</taxon>
        <taxon>Chelicerata</taxon>
        <taxon>Arachnida</taxon>
        <taxon>Acari</taxon>
        <taxon>Parasitiformes</taxon>
        <taxon>Ixodida</taxon>
        <taxon>Ixodoidea</taxon>
        <taxon>Ixodidae</taxon>
        <taxon>Ixodinae</taxon>
        <taxon>Ixodes</taxon>
    </lineage>
</organism>
<feature type="region of interest" description="Disordered" evidence="3">
    <location>
        <begin position="196"/>
        <end position="221"/>
    </location>
</feature>
<dbReference type="PROSITE" id="PS50238">
    <property type="entry name" value="RHOGAP"/>
    <property type="match status" value="1"/>
</dbReference>
<dbReference type="GO" id="GO:0007266">
    <property type="term" value="P:Rho protein signal transduction"/>
    <property type="evidence" value="ECO:0000318"/>
    <property type="project" value="GO_Central"/>
</dbReference>
<dbReference type="STRING" id="6945.B7PQT4"/>
<dbReference type="EMBL" id="ABJB011018673">
    <property type="status" value="NOT_ANNOTATED_CDS"/>
    <property type="molecule type" value="Genomic_DNA"/>
</dbReference>
<reference evidence="6 8" key="1">
    <citation type="submission" date="2008-03" db="EMBL/GenBank/DDBJ databases">
        <title>Annotation of Ixodes scapularis.</title>
        <authorList>
            <consortium name="Ixodes scapularis Genome Project Consortium"/>
            <person name="Caler E."/>
            <person name="Hannick L.I."/>
            <person name="Bidwell S."/>
            <person name="Joardar V."/>
            <person name="Thiagarajan M."/>
            <person name="Amedeo P."/>
            <person name="Galinsky K.J."/>
            <person name="Schobel S."/>
            <person name="Inman J."/>
            <person name="Hostetler J."/>
            <person name="Miller J."/>
            <person name="Hammond M."/>
            <person name="Megy K."/>
            <person name="Lawson D."/>
            <person name="Kodira C."/>
            <person name="Sutton G."/>
            <person name="Meyer J."/>
            <person name="Hill C.A."/>
            <person name="Birren B."/>
            <person name="Nene V."/>
            <person name="Collins F."/>
            <person name="Alarcon-Chaidez F."/>
            <person name="Wikel S."/>
            <person name="Strausberg R."/>
        </authorList>
    </citation>
    <scope>NUCLEOTIDE SEQUENCE [LARGE SCALE GENOMIC DNA]</scope>
    <source>
        <strain evidence="8">Wikel</strain>
        <strain evidence="6">Wikel colony</strain>
    </source>
</reference>
<evidence type="ECO:0000313" key="8">
    <source>
        <dbReference type="Proteomes" id="UP000001555"/>
    </source>
</evidence>
<gene>
    <name evidence="6" type="ORF">IscW_ISCW018764</name>
</gene>
<dbReference type="GO" id="GO:0051256">
    <property type="term" value="P:mitotic spindle midzone assembly"/>
    <property type="evidence" value="ECO:0000318"/>
    <property type="project" value="GO_Central"/>
</dbReference>
<accession>B7PQT4</accession>
<dbReference type="VEuPathDB" id="VectorBase:ISCI018764"/>